<keyword evidence="2" id="KW-0663">Pyridoxal phosphate</keyword>
<sequence>MTDIVFASAARSMQARARIRDHVYRTPLIPARGSCGPEGTRLLFKAENFQLTGSFKIRGAASVMTAAEPGQKLVTASSGNHGIGASLAARSLGQDLVVVLPESVVPSKLEKIRSYGVEVILHGAETGLAELHAQKLAAGKGWRYISPYNDAEVIAGQGTIGIELLEQCAGVDNVFIAMGGGGLISGIGAVLKSFSPRTRVWGVAAINSQALALSMAAGRVVECEHLDTLADAVAGGIDDDTLTLPMATAVVDEVVACSEDEIAAALRVMAQDENMLVEGSAALAMAGFTKVAERCAGQTSVVLLCGANFDRQTIHGVALG</sequence>
<dbReference type="EMBL" id="SNZF01000010">
    <property type="protein sequence ID" value="TDR35258.1"/>
    <property type="molecule type" value="Genomic_DNA"/>
</dbReference>
<dbReference type="Proteomes" id="UP000019849">
    <property type="component" value="Unassembled WGS sequence"/>
</dbReference>
<dbReference type="InterPro" id="IPR000634">
    <property type="entry name" value="Ser/Thr_deHydtase_PyrdxlP-BS"/>
</dbReference>
<dbReference type="RefSeq" id="WP_035027682.1">
    <property type="nucleotide sequence ID" value="NZ_KK073891.1"/>
</dbReference>
<dbReference type="InterPro" id="IPR036052">
    <property type="entry name" value="TrpB-like_PALP_sf"/>
</dbReference>
<comment type="caution">
    <text evidence="5">The sequence shown here is derived from an EMBL/GenBank/DDBJ whole genome shotgun (WGS) entry which is preliminary data.</text>
</comment>
<dbReference type="PANTHER" id="PTHR48078">
    <property type="entry name" value="THREONINE DEHYDRATASE, MITOCHONDRIAL-RELATED"/>
    <property type="match status" value="1"/>
</dbReference>
<protein>
    <submittedName>
        <fullName evidence="5">Threonine dehydratase</fullName>
    </submittedName>
</protein>
<keyword evidence="3" id="KW-0456">Lyase</keyword>
<name>A0A011UHV1_9HYPH</name>
<dbReference type="Gene3D" id="3.40.50.1100">
    <property type="match status" value="2"/>
</dbReference>
<dbReference type="AlphaFoldDB" id="A0A011UHV1"/>
<feature type="domain" description="Tryptophan synthase beta chain-like PALP" evidence="4">
    <location>
        <begin position="19"/>
        <end position="306"/>
    </location>
</feature>
<dbReference type="HOGENOM" id="CLU_021152_4_2_5"/>
<dbReference type="Pfam" id="PF00291">
    <property type="entry name" value="PALP"/>
    <property type="match status" value="1"/>
</dbReference>
<dbReference type="PROSITE" id="PS00165">
    <property type="entry name" value="DEHYDRATASE_SER_THR"/>
    <property type="match status" value="1"/>
</dbReference>
<dbReference type="SUPFAM" id="SSF53686">
    <property type="entry name" value="Tryptophan synthase beta subunit-like PLP-dependent enzymes"/>
    <property type="match status" value="1"/>
</dbReference>
<gene>
    <name evidence="5" type="ORF">BG36_07365</name>
    <name evidence="6" type="ORF">DES43_11064</name>
</gene>
<dbReference type="PATRIC" id="fig|69279.3.peg.2862"/>
<dbReference type="GO" id="GO:0006567">
    <property type="term" value="P:L-threonine catabolic process"/>
    <property type="evidence" value="ECO:0007669"/>
    <property type="project" value="TreeGrafter"/>
</dbReference>
<keyword evidence="8" id="KW-1185">Reference proteome</keyword>
<dbReference type="Proteomes" id="UP000294958">
    <property type="component" value="Unassembled WGS sequence"/>
</dbReference>
<evidence type="ECO:0000256" key="1">
    <source>
        <dbReference type="ARBA" id="ARBA00001933"/>
    </source>
</evidence>
<dbReference type="GO" id="GO:0030170">
    <property type="term" value="F:pyridoxal phosphate binding"/>
    <property type="evidence" value="ECO:0007669"/>
    <property type="project" value="InterPro"/>
</dbReference>
<reference evidence="5 7" key="1">
    <citation type="submission" date="2014-02" db="EMBL/GenBank/DDBJ databases">
        <title>Aquamicrobium defluvii Genome sequencing.</title>
        <authorList>
            <person name="Wang X."/>
        </authorList>
    </citation>
    <scope>NUCLEOTIDE SEQUENCE [LARGE SCALE GENOMIC DNA]</scope>
    <source>
        <strain evidence="5 7">W13Z1</strain>
    </source>
</reference>
<dbReference type="PANTHER" id="PTHR48078:SF6">
    <property type="entry name" value="L-THREONINE DEHYDRATASE CATABOLIC TDCB"/>
    <property type="match status" value="1"/>
</dbReference>
<evidence type="ECO:0000313" key="7">
    <source>
        <dbReference type="Proteomes" id="UP000019849"/>
    </source>
</evidence>
<dbReference type="OrthoDB" id="9811476at2"/>
<dbReference type="InterPro" id="IPR050147">
    <property type="entry name" value="Ser/Thr_Dehydratase"/>
</dbReference>
<dbReference type="STRING" id="69279.BG36_07365"/>
<evidence type="ECO:0000313" key="6">
    <source>
        <dbReference type="EMBL" id="TDR35258.1"/>
    </source>
</evidence>
<reference evidence="6 8" key="2">
    <citation type="submission" date="2019-03" db="EMBL/GenBank/DDBJ databases">
        <title>Genomic Encyclopedia of Type Strains, Phase IV (KMG-IV): sequencing the most valuable type-strain genomes for metagenomic binning, comparative biology and taxonomic classification.</title>
        <authorList>
            <person name="Goeker M."/>
        </authorList>
    </citation>
    <scope>NUCLEOTIDE SEQUENCE [LARGE SCALE GENOMIC DNA]</scope>
    <source>
        <strain evidence="6 8">DSM 11603</strain>
    </source>
</reference>
<dbReference type="eggNOG" id="COG1171">
    <property type="taxonomic scope" value="Bacteria"/>
</dbReference>
<dbReference type="InterPro" id="IPR001926">
    <property type="entry name" value="TrpB-like_PALP"/>
</dbReference>
<evidence type="ECO:0000313" key="8">
    <source>
        <dbReference type="Proteomes" id="UP000294958"/>
    </source>
</evidence>
<comment type="cofactor">
    <cofactor evidence="1">
        <name>pyridoxal 5'-phosphate</name>
        <dbReference type="ChEBI" id="CHEBI:597326"/>
    </cofactor>
</comment>
<evidence type="ECO:0000259" key="4">
    <source>
        <dbReference type="Pfam" id="PF00291"/>
    </source>
</evidence>
<evidence type="ECO:0000313" key="5">
    <source>
        <dbReference type="EMBL" id="EXL05413.1"/>
    </source>
</evidence>
<dbReference type="GO" id="GO:0003941">
    <property type="term" value="F:L-serine ammonia-lyase activity"/>
    <property type="evidence" value="ECO:0007669"/>
    <property type="project" value="TreeGrafter"/>
</dbReference>
<organism evidence="5 7">
    <name type="scientific">Aquamicrobium defluvii</name>
    <dbReference type="NCBI Taxonomy" id="69279"/>
    <lineage>
        <taxon>Bacteria</taxon>
        <taxon>Pseudomonadati</taxon>
        <taxon>Pseudomonadota</taxon>
        <taxon>Alphaproteobacteria</taxon>
        <taxon>Hyphomicrobiales</taxon>
        <taxon>Phyllobacteriaceae</taxon>
        <taxon>Aquamicrobium</taxon>
    </lineage>
</organism>
<dbReference type="EMBL" id="JENY01000019">
    <property type="protein sequence ID" value="EXL05413.1"/>
    <property type="molecule type" value="Genomic_DNA"/>
</dbReference>
<accession>A0A011UHV1</accession>
<proteinExistence type="predicted"/>
<dbReference type="GO" id="GO:0009097">
    <property type="term" value="P:isoleucine biosynthetic process"/>
    <property type="evidence" value="ECO:0007669"/>
    <property type="project" value="TreeGrafter"/>
</dbReference>
<dbReference type="GO" id="GO:0004794">
    <property type="term" value="F:threonine deaminase activity"/>
    <property type="evidence" value="ECO:0007669"/>
    <property type="project" value="TreeGrafter"/>
</dbReference>
<evidence type="ECO:0000256" key="2">
    <source>
        <dbReference type="ARBA" id="ARBA00022898"/>
    </source>
</evidence>
<dbReference type="GO" id="GO:0006565">
    <property type="term" value="P:L-serine catabolic process"/>
    <property type="evidence" value="ECO:0007669"/>
    <property type="project" value="TreeGrafter"/>
</dbReference>
<evidence type="ECO:0000256" key="3">
    <source>
        <dbReference type="ARBA" id="ARBA00023239"/>
    </source>
</evidence>